<name>A0ABQ4KQJ9_9BACI</name>
<organism evidence="1 2">
    <name type="scientific">Lederbergia ruris</name>
    <dbReference type="NCBI Taxonomy" id="217495"/>
    <lineage>
        <taxon>Bacteria</taxon>
        <taxon>Bacillati</taxon>
        <taxon>Bacillota</taxon>
        <taxon>Bacilli</taxon>
        <taxon>Bacillales</taxon>
        <taxon>Bacillaceae</taxon>
        <taxon>Lederbergia</taxon>
    </lineage>
</organism>
<dbReference type="Proteomes" id="UP000679950">
    <property type="component" value="Unassembled WGS sequence"/>
</dbReference>
<gene>
    <name evidence="1" type="ORF">J8TS2_41530</name>
</gene>
<evidence type="ECO:0000313" key="2">
    <source>
        <dbReference type="Proteomes" id="UP000679950"/>
    </source>
</evidence>
<dbReference type="RefSeq" id="WP_212967506.1">
    <property type="nucleotide sequence ID" value="NZ_BORB01000064.1"/>
</dbReference>
<evidence type="ECO:0000313" key="1">
    <source>
        <dbReference type="EMBL" id="GIN59834.1"/>
    </source>
</evidence>
<reference evidence="1 2" key="1">
    <citation type="submission" date="2021-03" db="EMBL/GenBank/DDBJ databases">
        <title>Antimicrobial resistance genes in bacteria isolated from Japanese honey, and their potential for conferring macrolide and lincosamide resistance in the American foulbrood pathogen Paenibacillus larvae.</title>
        <authorList>
            <person name="Okamoto M."/>
            <person name="Kumagai M."/>
            <person name="Kanamori H."/>
            <person name="Takamatsu D."/>
        </authorList>
    </citation>
    <scope>NUCLEOTIDE SEQUENCE [LARGE SCALE GENOMIC DNA]</scope>
    <source>
        <strain evidence="1 2">J8TS2</strain>
    </source>
</reference>
<protein>
    <submittedName>
        <fullName evidence="1">Uncharacterized protein</fullName>
    </submittedName>
</protein>
<accession>A0ABQ4KQJ9</accession>
<dbReference type="EMBL" id="BORB01000064">
    <property type="protein sequence ID" value="GIN59834.1"/>
    <property type="molecule type" value="Genomic_DNA"/>
</dbReference>
<proteinExistence type="predicted"/>
<comment type="caution">
    <text evidence="1">The sequence shown here is derived from an EMBL/GenBank/DDBJ whole genome shotgun (WGS) entry which is preliminary data.</text>
</comment>
<sequence>MRALFDETFTSNDGKRSSRNIWYGYADISVDGEYGKNINLTEEFMDTLYDIIKNDLSKNAAANAPTETNWYFYGSSVTQDAIGDNIRPTIMVRERSGEFVTNFNISDHDFAVNIDAILSFKTDFEKRLASH</sequence>
<keyword evidence="2" id="KW-1185">Reference proteome</keyword>